<gene>
    <name evidence="2" type="ordered locus">MTES_1196</name>
</gene>
<evidence type="ECO:0000313" key="3">
    <source>
        <dbReference type="Proteomes" id="UP000008975"/>
    </source>
</evidence>
<dbReference type="STRING" id="979556.MTES_1196"/>
<keyword evidence="1" id="KW-0812">Transmembrane</keyword>
<feature type="transmembrane region" description="Helical" evidence="1">
    <location>
        <begin position="20"/>
        <end position="43"/>
    </location>
</feature>
<dbReference type="AlphaFoldDB" id="E8N6L2"/>
<evidence type="ECO:0000313" key="2">
    <source>
        <dbReference type="EMBL" id="BAJ74160.1"/>
    </source>
</evidence>
<proteinExistence type="predicted"/>
<reference key="2">
    <citation type="submission" date="2011-02" db="EMBL/GenBank/DDBJ databases">
        <title>Genome sequence of Microbacterium testaceum StLB037.</title>
        <authorList>
            <person name="Morohoshi T."/>
            <person name="Wang W.Z."/>
            <person name="Someya N."/>
            <person name="Ikeda T."/>
        </authorList>
    </citation>
    <scope>NUCLEOTIDE SEQUENCE</scope>
    <source>
        <strain>StLB037</strain>
    </source>
</reference>
<protein>
    <submittedName>
        <fullName evidence="2">Uncharacterized protein</fullName>
    </submittedName>
</protein>
<evidence type="ECO:0000256" key="1">
    <source>
        <dbReference type="SAM" id="Phobius"/>
    </source>
</evidence>
<dbReference type="Proteomes" id="UP000008975">
    <property type="component" value="Chromosome"/>
</dbReference>
<organism evidence="2 3">
    <name type="scientific">Microbacterium testaceum (strain StLB037)</name>
    <dbReference type="NCBI Taxonomy" id="979556"/>
    <lineage>
        <taxon>Bacteria</taxon>
        <taxon>Bacillati</taxon>
        <taxon>Actinomycetota</taxon>
        <taxon>Actinomycetes</taxon>
        <taxon>Micrococcales</taxon>
        <taxon>Microbacteriaceae</taxon>
        <taxon>Microbacterium</taxon>
    </lineage>
</organism>
<dbReference type="RefSeq" id="WP_013584287.1">
    <property type="nucleotide sequence ID" value="NC_015125.1"/>
</dbReference>
<dbReference type="KEGG" id="mts:MTES_1196"/>
<reference evidence="2 3" key="1">
    <citation type="journal article" date="2011" name="J. Bacteriol.">
        <title>Genome sequence of Microbacterium testaceum StLB037, an N-acylhomoserine lactone-degrading bacterium isolated from potato leaves.</title>
        <authorList>
            <person name="Morohoshi T."/>
            <person name="Wang W.-Z."/>
            <person name="Someya N."/>
            <person name="Ikeda T."/>
        </authorList>
    </citation>
    <scope>NUCLEOTIDE SEQUENCE [LARGE SCALE GENOMIC DNA]</scope>
    <source>
        <strain evidence="2 3">StLB037</strain>
    </source>
</reference>
<dbReference type="EMBL" id="AP012052">
    <property type="protein sequence ID" value="BAJ74160.1"/>
    <property type="molecule type" value="Genomic_DNA"/>
</dbReference>
<keyword evidence="1" id="KW-1133">Transmembrane helix</keyword>
<dbReference type="HOGENOM" id="CLU_3170288_0_0_11"/>
<keyword evidence="1" id="KW-0472">Membrane</keyword>
<sequence length="47" mass="4611">MTAPAPVLHSTVAIGSRPSWLRAAGILISVGSVLSTAAARVGVVAAK</sequence>
<accession>E8N6L2</accession>
<name>E8N6L2_MICTS</name>